<gene>
    <name evidence="9" type="ORF">C6P64_07555</name>
</gene>
<keyword evidence="5 7" id="KW-1133">Transmembrane helix</keyword>
<dbReference type="AlphaFoldDB" id="A0A2S9K5M9"/>
<evidence type="ECO:0000256" key="1">
    <source>
        <dbReference type="ARBA" id="ARBA00004429"/>
    </source>
</evidence>
<feature type="transmembrane region" description="Helical" evidence="7">
    <location>
        <begin position="239"/>
        <end position="260"/>
    </location>
</feature>
<comment type="subunit">
    <text evidence="7">The complex comprises the extracytoplasmic solute receptor protein and the two transmembrane proteins.</text>
</comment>
<evidence type="ECO:0000313" key="9">
    <source>
        <dbReference type="EMBL" id="PRD65760.1"/>
    </source>
</evidence>
<comment type="function">
    <text evidence="7">Part of the tripartite ATP-independent periplasmic (TRAP) transport system.</text>
</comment>
<keyword evidence="10" id="KW-1185">Reference proteome</keyword>
<proteinExistence type="inferred from homology"/>
<dbReference type="OrthoDB" id="9777699at2"/>
<dbReference type="InterPro" id="IPR010656">
    <property type="entry name" value="DctM"/>
</dbReference>
<feature type="transmembrane region" description="Helical" evidence="7">
    <location>
        <begin position="320"/>
        <end position="349"/>
    </location>
</feature>
<keyword evidence="6 7" id="KW-0472">Membrane</keyword>
<feature type="transmembrane region" description="Helical" evidence="7">
    <location>
        <begin position="405"/>
        <end position="428"/>
    </location>
</feature>
<reference evidence="9 10" key="1">
    <citation type="submission" date="2018-03" db="EMBL/GenBank/DDBJ databases">
        <title>Comparative genomics illustrates the genes involved in a hyperalkaliphilic mechanisms of Serpentinomonas isolated from highly-alkaline calcium-rich serpentinized springs.</title>
        <authorList>
            <person name="Suzuki S."/>
            <person name="Ishii S."/>
            <person name="Walworth N."/>
            <person name="Bird L."/>
            <person name="Kuenen J.G."/>
            <person name="Nealson K.H."/>
        </authorList>
    </citation>
    <scope>NUCLEOTIDE SEQUENCE [LARGE SCALE GENOMIC DNA]</scope>
    <source>
        <strain evidence="9 10">P1</strain>
    </source>
</reference>
<keyword evidence="4 7" id="KW-0812">Transmembrane</keyword>
<sequence>MSPEGLAFIVFVGGMLLLMGIGMNMALALVLTGAGMAWVLDFWDTQLLAQNLVAGIDSFPLLAVPFFILAGELMNSGGISRRIISMAQAWVGHIHGGLGFVAIGAAVLMASMSGSALADTAALATILLPMMRQQGYPMNTSAGLIASGGIIAPIIPPSMPFVIYGVTTNTSISALFLSGIVPGILMGAGLILTWKLMLRRIQLPAGDPLPLSERLRITAKAFWALLMPLIIIGGMKSGIFTPTEAAVVAAFYALFVALFVHREMKLAELGPVLVRAAKTTAIVMFLCAGAQVASYMITLADLPGVLTGWLGPLVDSPRLLMTVMMLALVLIGTALDLTPTILIFAPVMLPIAVKAGIDPVYFGLMFVLNGAIGLITPPVGTVLNVVAGVGRLSLHQVIKGVNPFLLTYVLLLALFVVFPQIVTAPVAWMR</sequence>
<protein>
    <recommendedName>
        <fullName evidence="7">TRAP transporter large permease protein</fullName>
    </recommendedName>
</protein>
<comment type="caution">
    <text evidence="9">The sequence shown here is derived from an EMBL/GenBank/DDBJ whole genome shotgun (WGS) entry which is preliminary data.</text>
</comment>
<evidence type="ECO:0000256" key="7">
    <source>
        <dbReference type="RuleBase" id="RU369079"/>
    </source>
</evidence>
<dbReference type="NCBIfam" id="TIGR00786">
    <property type="entry name" value="dctM"/>
    <property type="match status" value="1"/>
</dbReference>
<dbReference type="GO" id="GO:0022857">
    <property type="term" value="F:transmembrane transporter activity"/>
    <property type="evidence" value="ECO:0007669"/>
    <property type="project" value="UniProtKB-UniRule"/>
</dbReference>
<dbReference type="GO" id="GO:0005886">
    <property type="term" value="C:plasma membrane"/>
    <property type="evidence" value="ECO:0007669"/>
    <property type="project" value="UniProtKB-SubCell"/>
</dbReference>
<dbReference type="Proteomes" id="UP000238589">
    <property type="component" value="Unassembled WGS sequence"/>
</dbReference>
<dbReference type="Pfam" id="PF06808">
    <property type="entry name" value="DctM"/>
    <property type="match status" value="1"/>
</dbReference>
<feature type="transmembrane region" description="Helical" evidence="7">
    <location>
        <begin position="7"/>
        <end position="40"/>
    </location>
</feature>
<organism evidence="9 10">
    <name type="scientific">Malikia granosa</name>
    <dbReference type="NCBI Taxonomy" id="263067"/>
    <lineage>
        <taxon>Bacteria</taxon>
        <taxon>Pseudomonadati</taxon>
        <taxon>Pseudomonadota</taxon>
        <taxon>Betaproteobacteria</taxon>
        <taxon>Burkholderiales</taxon>
        <taxon>Comamonadaceae</taxon>
        <taxon>Malikia</taxon>
    </lineage>
</organism>
<feature type="transmembrane region" description="Helical" evidence="7">
    <location>
        <begin position="281"/>
        <end position="300"/>
    </location>
</feature>
<dbReference type="PANTHER" id="PTHR33362:SF4">
    <property type="entry name" value="2,3-DIKETO-L-GULONATE TRAP TRANSPORTER LARGE PERMEASE PROTEIN YIAN"/>
    <property type="match status" value="1"/>
</dbReference>
<evidence type="ECO:0000256" key="6">
    <source>
        <dbReference type="ARBA" id="ARBA00023136"/>
    </source>
</evidence>
<keyword evidence="3 7" id="KW-0997">Cell inner membrane</keyword>
<evidence type="ECO:0000259" key="8">
    <source>
        <dbReference type="Pfam" id="PF06808"/>
    </source>
</evidence>
<feature type="transmembrane region" description="Helical" evidence="7">
    <location>
        <begin position="172"/>
        <end position="194"/>
    </location>
</feature>
<comment type="similarity">
    <text evidence="7">Belongs to the TRAP transporter large permease family.</text>
</comment>
<feature type="transmembrane region" description="Helical" evidence="7">
    <location>
        <begin position="361"/>
        <end position="385"/>
    </location>
</feature>
<dbReference type="PANTHER" id="PTHR33362">
    <property type="entry name" value="SIALIC ACID TRAP TRANSPORTER PERMEASE PROTEIN SIAT-RELATED"/>
    <property type="match status" value="1"/>
</dbReference>
<evidence type="ECO:0000313" key="10">
    <source>
        <dbReference type="Proteomes" id="UP000238589"/>
    </source>
</evidence>
<feature type="transmembrane region" description="Helical" evidence="7">
    <location>
        <begin position="52"/>
        <end position="71"/>
    </location>
</feature>
<evidence type="ECO:0000256" key="2">
    <source>
        <dbReference type="ARBA" id="ARBA00022475"/>
    </source>
</evidence>
<keyword evidence="7" id="KW-0813">Transport</keyword>
<feature type="transmembrane region" description="Helical" evidence="7">
    <location>
        <begin position="83"/>
        <end position="108"/>
    </location>
</feature>
<keyword evidence="2" id="KW-1003">Cell membrane</keyword>
<dbReference type="InterPro" id="IPR004681">
    <property type="entry name" value="TRAP_DctM"/>
</dbReference>
<evidence type="ECO:0000256" key="3">
    <source>
        <dbReference type="ARBA" id="ARBA00022519"/>
    </source>
</evidence>
<comment type="caution">
    <text evidence="7">Lacks conserved residue(s) required for the propagation of feature annotation.</text>
</comment>
<feature type="transmembrane region" description="Helical" evidence="7">
    <location>
        <begin position="143"/>
        <end position="166"/>
    </location>
</feature>
<name>A0A2S9K5M9_9BURK</name>
<dbReference type="RefSeq" id="WP_105747951.1">
    <property type="nucleotide sequence ID" value="NZ_PVLQ01000024.1"/>
</dbReference>
<feature type="domain" description="TRAP C4-dicarboxylate transport system permease DctM subunit" evidence="8">
    <location>
        <begin position="13"/>
        <end position="421"/>
    </location>
</feature>
<accession>A0A2S9K5M9</accession>
<comment type="subcellular location">
    <subcellularLocation>
        <location evidence="1 7">Cell inner membrane</location>
        <topology evidence="1 7">Multi-pass membrane protein</topology>
    </subcellularLocation>
</comment>
<dbReference type="PIRSF" id="PIRSF006066">
    <property type="entry name" value="HI0050"/>
    <property type="match status" value="1"/>
</dbReference>
<dbReference type="EMBL" id="PVLQ01000024">
    <property type="protein sequence ID" value="PRD65760.1"/>
    <property type="molecule type" value="Genomic_DNA"/>
</dbReference>
<evidence type="ECO:0000256" key="4">
    <source>
        <dbReference type="ARBA" id="ARBA00022692"/>
    </source>
</evidence>
<evidence type="ECO:0000256" key="5">
    <source>
        <dbReference type="ARBA" id="ARBA00022989"/>
    </source>
</evidence>